<organism evidence="2 3">
    <name type="scientific">Thioalkalivibrio sulfidiphilus (strain HL-EbGR7)</name>
    <dbReference type="NCBI Taxonomy" id="396588"/>
    <lineage>
        <taxon>Bacteria</taxon>
        <taxon>Pseudomonadati</taxon>
        <taxon>Pseudomonadota</taxon>
        <taxon>Gammaproteobacteria</taxon>
        <taxon>Chromatiales</taxon>
        <taxon>Ectothiorhodospiraceae</taxon>
        <taxon>Thioalkalivibrio</taxon>
    </lineage>
</organism>
<keyword evidence="1" id="KW-0732">Signal</keyword>
<protein>
    <submittedName>
        <fullName evidence="2">Tetratricopeptide TPR_4</fullName>
    </submittedName>
</protein>
<dbReference type="Gene3D" id="1.25.40.10">
    <property type="entry name" value="Tetratricopeptide repeat domain"/>
    <property type="match status" value="1"/>
</dbReference>
<dbReference type="InterPro" id="IPR011990">
    <property type="entry name" value="TPR-like_helical_dom_sf"/>
</dbReference>
<dbReference type="HOGENOM" id="CLU_452533_0_0_6"/>
<proteinExistence type="predicted"/>
<name>B8GN80_THISH</name>
<evidence type="ECO:0000256" key="1">
    <source>
        <dbReference type="SAM" id="SignalP"/>
    </source>
</evidence>
<accession>B8GN80</accession>
<dbReference type="STRING" id="396588.Tgr7_0850"/>
<dbReference type="OrthoDB" id="5790761at2"/>
<evidence type="ECO:0000313" key="3">
    <source>
        <dbReference type="Proteomes" id="UP000002383"/>
    </source>
</evidence>
<dbReference type="AlphaFoldDB" id="B8GN80"/>
<keyword evidence="3" id="KW-1185">Reference proteome</keyword>
<dbReference type="EMBL" id="CP001339">
    <property type="protein sequence ID" value="ACL71941.1"/>
    <property type="molecule type" value="Genomic_DNA"/>
</dbReference>
<gene>
    <name evidence="2" type="ordered locus">Tgr7_0850</name>
</gene>
<sequence precursor="true">MARHFLLLILMILPPLAHADPVVDEAMGLARLGAADLALATLDRQPPDRLTHPDRWMARERARLEILGMEQRWQGVVDRAARLPAGLPREFLIWARTREAHALLSLGRGEAARSVLRDLIWFSGDAVSEAWLDAWRGMLAESYWQDGLGDDALSTLRRWRQDRGEAAQIPLQLEARLLLDQGQGEEAARILERETGHEARALRALALLRTGSRPAEDLHRSMTQAAATADLPAPDRARYLAVAALAAAETTDLARRVEALEQAFAVQGRLPREEQMLRLDTDALWQAYLDLGESLGNERQLLIGDDDAWFTLADSLASRSRIQARALFAVVGVRGVDPEGRATAHRRLGESLLDRDDGAELMDVLYLEGGRFPTSEDVPAPVRHLLAEHAVDRGDLDTASRLMAGLSRPPEGVDGFEWGLRRARVLILGGQEEAGIDALYDLLSGVRQFDAERADRFLQVLFDLQTLRRHDAAVHLFRAVAPRLTDARQAREVLYWEADSHQALGQHEEAARLYLRSAGLGDGPWDPWGMTARFQAAGALAEAGHVSDARALYLDLLRVTREPERRVLLRQRLQQLDLR</sequence>
<dbReference type="Proteomes" id="UP000002383">
    <property type="component" value="Chromosome"/>
</dbReference>
<dbReference type="SUPFAM" id="SSF48452">
    <property type="entry name" value="TPR-like"/>
    <property type="match status" value="1"/>
</dbReference>
<feature type="signal peptide" evidence="1">
    <location>
        <begin position="1"/>
        <end position="19"/>
    </location>
</feature>
<reference evidence="2 3" key="1">
    <citation type="journal article" date="2011" name="Stand. Genomic Sci.">
        <title>Complete genome sequence of 'Thioalkalivibrio sulfidophilus' HL-EbGr7.</title>
        <authorList>
            <person name="Muyzer G."/>
            <person name="Sorokin D.Y."/>
            <person name="Mavromatis K."/>
            <person name="Lapidus A."/>
            <person name="Clum A."/>
            <person name="Ivanova N."/>
            <person name="Pati A."/>
            <person name="d'Haeseleer P."/>
            <person name="Woyke T."/>
            <person name="Kyrpides N.C."/>
        </authorList>
    </citation>
    <scope>NUCLEOTIDE SEQUENCE [LARGE SCALE GENOMIC DNA]</scope>
    <source>
        <strain evidence="2 3">HL-EbGR7</strain>
    </source>
</reference>
<dbReference type="RefSeq" id="WP_012637429.1">
    <property type="nucleotide sequence ID" value="NC_011901.1"/>
</dbReference>
<dbReference type="KEGG" id="tgr:Tgr7_0850"/>
<feature type="chain" id="PRO_5002870527" evidence="1">
    <location>
        <begin position="20"/>
        <end position="579"/>
    </location>
</feature>
<evidence type="ECO:0000313" key="2">
    <source>
        <dbReference type="EMBL" id="ACL71941.1"/>
    </source>
</evidence>